<dbReference type="InterPro" id="IPR014152">
    <property type="entry name" value="AddA"/>
</dbReference>
<dbReference type="InterPro" id="IPR027417">
    <property type="entry name" value="P-loop_NTPase"/>
</dbReference>
<keyword evidence="3 13" id="KW-0227">DNA damage</keyword>
<keyword evidence="9 13" id="KW-0234">DNA repair</keyword>
<dbReference type="InterPro" id="IPR014017">
    <property type="entry name" value="DNA_helicase_UvrD-like_C"/>
</dbReference>
<evidence type="ECO:0000256" key="5">
    <source>
        <dbReference type="ARBA" id="ARBA00022806"/>
    </source>
</evidence>
<evidence type="ECO:0000259" key="16">
    <source>
        <dbReference type="PROSITE" id="PS51217"/>
    </source>
</evidence>
<keyword evidence="2 13" id="KW-0547">Nucleotide-binding</keyword>
<dbReference type="PANTHER" id="PTHR11070">
    <property type="entry name" value="UVRD / RECB / PCRA DNA HELICASE FAMILY MEMBER"/>
    <property type="match status" value="1"/>
</dbReference>
<dbReference type="GO" id="GO:0003690">
    <property type="term" value="F:double-stranded DNA binding"/>
    <property type="evidence" value="ECO:0007669"/>
    <property type="project" value="UniProtKB-UniRule"/>
</dbReference>
<accession>A0A239U239</accession>
<evidence type="ECO:0000256" key="10">
    <source>
        <dbReference type="ARBA" id="ARBA00023235"/>
    </source>
</evidence>
<keyword evidence="5 13" id="KW-0347">Helicase</keyword>
<dbReference type="InterPro" id="IPR014016">
    <property type="entry name" value="UvrD-like_ATP-bd"/>
</dbReference>
<keyword evidence="7 13" id="KW-0067">ATP-binding</keyword>
<dbReference type="GO" id="GO:0016887">
    <property type="term" value="F:ATP hydrolysis activity"/>
    <property type="evidence" value="ECO:0007669"/>
    <property type="project" value="RHEA"/>
</dbReference>
<dbReference type="NCBIfam" id="TIGR02785">
    <property type="entry name" value="addA_Gpos"/>
    <property type="match status" value="1"/>
</dbReference>
<evidence type="ECO:0000256" key="7">
    <source>
        <dbReference type="ARBA" id="ARBA00022840"/>
    </source>
</evidence>
<organism evidence="17 18">
    <name type="scientific">Megamonas hypermegale</name>
    <dbReference type="NCBI Taxonomy" id="158847"/>
    <lineage>
        <taxon>Bacteria</taxon>
        <taxon>Bacillati</taxon>
        <taxon>Bacillota</taxon>
        <taxon>Negativicutes</taxon>
        <taxon>Selenomonadales</taxon>
        <taxon>Selenomonadaceae</taxon>
        <taxon>Megamonas</taxon>
    </lineage>
</organism>
<sequence length="1214" mass="140593">MPWSKQQQRAINTYDKNILVAAAAGSGKTSVLVERVISHILNKKCDINEILVVTFTNAAASEMRERIAQAISERLPIKEKERQLILLNAASISTLHSFCQNIIRQNFHQIDLDPKFRLANPQEIDLLKLDVLNALFEEKYDMENNEDFLEFTDTYGNERGDDNIYDIILKLYEYAQSQPFPEKWLKALPDYFNLSPNSSDCTWLQIIKDTVINQIELALDNLKIMQQAASELNLDYYLKTIDKDYELISNLQYLAQNDFINLYTAMNELSFSTMRATKGTDEEVKERFKAMRDDIKKIITNLKDNYFARPLDDELNDMPKLKQQAKTLCQITLDFSMAFARAKAEKMIVDFNDLEHFTLKILADETSTADNLIPTDTAYTLQQKYKEIMVDEYQDTNGVQEAILKLIASSTTPNLFFVGDVKQSIYKFRLAEPELFLEKYNTYPDKEDCERIDLAQNFRSRKEILDGVNFIFSQIMTKKASELDYGEAEALRCGFSYPQNDKSLCSPIEVALFAKEIHPTPKEDDEESDLQGFEKEAVYIVNRLQELMQNNYLVFDKHTKDYRPLKWRDIVILLRSVQNKAKILVEKLRDADIPVYASIETGYFQETEVRIMLSLLQIIDNPEQDIPLAAVLYSPIINLNAEELSRIRLISPQGNMYNALIKASQEDSPLRQKLKQKITKFLEQLNSWRNYARCHSVPELIWLLLNETGYYDYVGGLPEGMVRQANLRALYDRASSYEQTSFRGLFRFLRFIQKMQNTGNDLAVARSLGESEDVVRIMSIHKSKGLEFPIVILADIGKQFNLTDTKNPVLFHKKLGLGLYLNDVKHHVRYQTLSRQAISQQIIHENKAEEMRVLYVAMTRAREKLIMTGCLRDFDKFKSYCTKQTNSSERTLPEHIITSAKSYLDWIGPALARHADGLPLRQIQDSPAVLLNDTSKWQISFIDKLPTSTERTEDTTAQIILDTVKKLKPLPETKNKDWINERLNWVYPHQEGLSIPAKLSVTEIKQRFNLGADEYTTNYYEELSFHRPQFIQKRTTMTATEYGSLMHTVMQHLDFFGDLSDKGILNQLIAMADKKIIAKEYINNIYRKNIREFLFNPLKNSTEPIIKRLHKAKSIQRELAFSRMLPAKKLLFNNANDDDTIFVQGIIDLLFEEDDGFVLLDYKTDNCTKDEAHEKYAVQIKLYANAAAQILQKPVKEKYLYLFHSAQSVEMSDY</sequence>
<feature type="domain" description="UvrD-like helicase ATP-binding" evidence="15">
    <location>
        <begin position="1"/>
        <end position="461"/>
    </location>
</feature>
<keyword evidence="18" id="KW-1185">Reference proteome</keyword>
<evidence type="ECO:0000313" key="17">
    <source>
        <dbReference type="EMBL" id="SNV04097.1"/>
    </source>
</evidence>
<dbReference type="RefSeq" id="WP_027889082.1">
    <property type="nucleotide sequence ID" value="NZ_LT906446.1"/>
</dbReference>
<reference evidence="17 18" key="1">
    <citation type="submission" date="2017-06" db="EMBL/GenBank/DDBJ databases">
        <authorList>
            <consortium name="Pathogen Informatics"/>
        </authorList>
    </citation>
    <scope>NUCLEOTIDE SEQUENCE [LARGE SCALE GENOMIC DNA]</scope>
    <source>
        <strain evidence="17 18">NCTC10570</strain>
    </source>
</reference>
<dbReference type="InterPro" id="IPR011335">
    <property type="entry name" value="Restrct_endonuc-II-like"/>
</dbReference>
<dbReference type="SUPFAM" id="SSF52540">
    <property type="entry name" value="P-loop containing nucleoside triphosphate hydrolases"/>
    <property type="match status" value="1"/>
</dbReference>
<dbReference type="CDD" id="cd17932">
    <property type="entry name" value="DEXQc_UvrD"/>
    <property type="match status" value="2"/>
</dbReference>
<evidence type="ECO:0000256" key="6">
    <source>
        <dbReference type="ARBA" id="ARBA00022839"/>
    </source>
</evidence>
<comment type="subunit">
    <text evidence="13">Heterodimer of AddA and AddB/RexB.</text>
</comment>
<evidence type="ECO:0000256" key="9">
    <source>
        <dbReference type="ARBA" id="ARBA00023204"/>
    </source>
</evidence>
<dbReference type="GO" id="GO:0005829">
    <property type="term" value="C:cytosol"/>
    <property type="evidence" value="ECO:0007669"/>
    <property type="project" value="TreeGrafter"/>
</dbReference>
<dbReference type="GO" id="GO:0005524">
    <property type="term" value="F:ATP binding"/>
    <property type="evidence" value="ECO:0007669"/>
    <property type="project" value="UniProtKB-UniRule"/>
</dbReference>
<dbReference type="GO" id="GO:0043138">
    <property type="term" value="F:3'-5' DNA helicase activity"/>
    <property type="evidence" value="ECO:0007669"/>
    <property type="project" value="UniProtKB-UniRule"/>
</dbReference>
<evidence type="ECO:0000256" key="3">
    <source>
        <dbReference type="ARBA" id="ARBA00022763"/>
    </source>
</evidence>
<evidence type="ECO:0000256" key="14">
    <source>
        <dbReference type="PROSITE-ProRule" id="PRU00560"/>
    </source>
</evidence>
<dbReference type="Pfam" id="PF00580">
    <property type="entry name" value="UvrD-helicase"/>
    <property type="match status" value="1"/>
</dbReference>
<evidence type="ECO:0000256" key="13">
    <source>
        <dbReference type="HAMAP-Rule" id="MF_01451"/>
    </source>
</evidence>
<dbReference type="GO" id="GO:0000724">
    <property type="term" value="P:double-strand break repair via homologous recombination"/>
    <property type="evidence" value="ECO:0007669"/>
    <property type="project" value="UniProtKB-UniRule"/>
</dbReference>
<evidence type="ECO:0000256" key="2">
    <source>
        <dbReference type="ARBA" id="ARBA00022741"/>
    </source>
</evidence>
<dbReference type="GO" id="GO:0033202">
    <property type="term" value="C:DNA helicase complex"/>
    <property type="evidence" value="ECO:0007669"/>
    <property type="project" value="TreeGrafter"/>
</dbReference>
<dbReference type="AlphaFoldDB" id="A0A239U239"/>
<comment type="catalytic activity">
    <reaction evidence="11 13">
        <text>Couples ATP hydrolysis with the unwinding of duplex DNA by translocating in the 3'-5' direction.</text>
        <dbReference type="EC" id="5.6.2.4"/>
    </reaction>
</comment>
<dbReference type="Pfam" id="PF12705">
    <property type="entry name" value="PDDEXK_1"/>
    <property type="match status" value="1"/>
</dbReference>
<evidence type="ECO:0000256" key="8">
    <source>
        <dbReference type="ARBA" id="ARBA00023125"/>
    </source>
</evidence>
<keyword evidence="4 13" id="KW-0378">Hydrolase</keyword>
<evidence type="ECO:0000256" key="11">
    <source>
        <dbReference type="ARBA" id="ARBA00034617"/>
    </source>
</evidence>
<dbReference type="GO" id="GO:0008408">
    <property type="term" value="F:3'-5' exonuclease activity"/>
    <property type="evidence" value="ECO:0007669"/>
    <property type="project" value="UniProtKB-UniRule"/>
</dbReference>
<dbReference type="EC" id="3.1.-.-" evidence="13"/>
<keyword evidence="8 13" id="KW-0238">DNA-binding</keyword>
<dbReference type="PANTHER" id="PTHR11070:SF48">
    <property type="entry name" value="ATP-DEPENDENT HELICASE_NUCLEASE SUBUNIT A"/>
    <property type="match status" value="1"/>
</dbReference>
<dbReference type="InterPro" id="IPR000212">
    <property type="entry name" value="DNA_helicase_UvrD/REP"/>
</dbReference>
<dbReference type="GeneID" id="78507914"/>
<feature type="domain" description="UvrD-like helicase C-terminal" evidence="16">
    <location>
        <begin position="488"/>
        <end position="785"/>
    </location>
</feature>
<dbReference type="PROSITE" id="PS51198">
    <property type="entry name" value="UVRD_HELICASE_ATP_BIND"/>
    <property type="match status" value="1"/>
</dbReference>
<keyword evidence="10 13" id="KW-0413">Isomerase</keyword>
<dbReference type="InterPro" id="IPR011604">
    <property type="entry name" value="PDDEXK-like_dom_sf"/>
</dbReference>
<gene>
    <name evidence="13 17" type="primary">addA</name>
    <name evidence="17" type="ORF">SAMEA4364220_01927</name>
</gene>
<comment type="similarity">
    <text evidence="13">Belongs to the helicase family. AddA subfamily.</text>
</comment>
<proteinExistence type="inferred from homology"/>
<dbReference type="PROSITE" id="PS51217">
    <property type="entry name" value="UVRD_HELICASE_CTER"/>
    <property type="match status" value="1"/>
</dbReference>
<comment type="cofactor">
    <cofactor evidence="13">
        <name>Mg(2+)</name>
        <dbReference type="ChEBI" id="CHEBI:18420"/>
    </cofactor>
</comment>
<evidence type="ECO:0000259" key="15">
    <source>
        <dbReference type="PROSITE" id="PS51198"/>
    </source>
</evidence>
<comment type="function">
    <text evidence="13">The heterodimer acts as both an ATP-dependent DNA helicase and an ATP-dependent, dual-direction single-stranded exonuclease. Recognizes the chi site generating a DNA molecule suitable for the initiation of homologous recombination. The AddA nuclease domain is required for chi fragment generation; this subunit has the helicase and 3' -&gt; 5' nuclease activities.</text>
</comment>
<dbReference type="SUPFAM" id="SSF52980">
    <property type="entry name" value="Restriction endonuclease-like"/>
    <property type="match status" value="1"/>
</dbReference>
<evidence type="ECO:0000256" key="4">
    <source>
        <dbReference type="ARBA" id="ARBA00022801"/>
    </source>
</evidence>
<comment type="catalytic activity">
    <reaction evidence="12 13">
        <text>ATP + H2O = ADP + phosphate + H(+)</text>
        <dbReference type="Rhea" id="RHEA:13065"/>
        <dbReference type="ChEBI" id="CHEBI:15377"/>
        <dbReference type="ChEBI" id="CHEBI:15378"/>
        <dbReference type="ChEBI" id="CHEBI:30616"/>
        <dbReference type="ChEBI" id="CHEBI:43474"/>
        <dbReference type="ChEBI" id="CHEBI:456216"/>
        <dbReference type="EC" id="5.6.2.4"/>
    </reaction>
</comment>
<evidence type="ECO:0000256" key="12">
    <source>
        <dbReference type="ARBA" id="ARBA00048988"/>
    </source>
</evidence>
<keyword evidence="1 13" id="KW-0540">Nuclease</keyword>
<feature type="binding site" evidence="14">
    <location>
        <begin position="22"/>
        <end position="29"/>
    </location>
    <ligand>
        <name>ATP</name>
        <dbReference type="ChEBI" id="CHEBI:30616"/>
    </ligand>
</feature>
<dbReference type="HAMAP" id="MF_01451">
    <property type="entry name" value="AddA"/>
    <property type="match status" value="1"/>
</dbReference>
<evidence type="ECO:0000313" key="18">
    <source>
        <dbReference type="Proteomes" id="UP000215383"/>
    </source>
</evidence>
<dbReference type="Gene3D" id="3.90.320.10">
    <property type="match status" value="1"/>
</dbReference>
<dbReference type="Pfam" id="PF13361">
    <property type="entry name" value="UvrD_C"/>
    <property type="match status" value="1"/>
</dbReference>
<keyword evidence="6 13" id="KW-0269">Exonuclease</keyword>
<protein>
    <recommendedName>
        <fullName evidence="13">ATP-dependent helicase/nuclease subunit A</fullName>
        <ecNumber evidence="13">3.1.-.-</ecNumber>
        <ecNumber evidence="13">5.6.2.4</ecNumber>
    </recommendedName>
    <alternativeName>
        <fullName evidence="13">ATP-dependent helicase/nuclease AddA</fullName>
    </alternativeName>
    <alternativeName>
        <fullName evidence="13">DNA 3'-5' helicase AddA</fullName>
    </alternativeName>
</protein>
<dbReference type="eggNOG" id="COG1074">
    <property type="taxonomic scope" value="Bacteria"/>
</dbReference>
<dbReference type="Gene3D" id="3.40.50.300">
    <property type="entry name" value="P-loop containing nucleotide triphosphate hydrolases"/>
    <property type="match status" value="4"/>
</dbReference>
<evidence type="ECO:0000256" key="1">
    <source>
        <dbReference type="ARBA" id="ARBA00022722"/>
    </source>
</evidence>
<name>A0A239U239_9FIRM</name>
<dbReference type="EC" id="5.6.2.4" evidence="13"/>
<dbReference type="InterPro" id="IPR038726">
    <property type="entry name" value="PDDEXK_AddAB-type"/>
</dbReference>
<dbReference type="EMBL" id="LT906446">
    <property type="protein sequence ID" value="SNV04097.1"/>
    <property type="molecule type" value="Genomic_DNA"/>
</dbReference>
<dbReference type="Proteomes" id="UP000215383">
    <property type="component" value="Chromosome 1"/>
</dbReference>